<dbReference type="Gene3D" id="3.30.565.10">
    <property type="entry name" value="Histidine kinase-like ATPase, C-terminal domain"/>
    <property type="match status" value="1"/>
</dbReference>
<evidence type="ECO:0000256" key="9">
    <source>
        <dbReference type="SAM" id="MobiDB-lite"/>
    </source>
</evidence>
<evidence type="ECO:0000256" key="1">
    <source>
        <dbReference type="ARBA" id="ARBA00000085"/>
    </source>
</evidence>
<feature type="region of interest" description="Disordered" evidence="9">
    <location>
        <begin position="363"/>
        <end position="386"/>
    </location>
</feature>
<evidence type="ECO:0000256" key="6">
    <source>
        <dbReference type="ARBA" id="ARBA00022777"/>
    </source>
</evidence>
<evidence type="ECO:0000256" key="10">
    <source>
        <dbReference type="SAM" id="Phobius"/>
    </source>
</evidence>
<dbReference type="GO" id="GO:0046983">
    <property type="term" value="F:protein dimerization activity"/>
    <property type="evidence" value="ECO:0007669"/>
    <property type="project" value="InterPro"/>
</dbReference>
<keyword evidence="7" id="KW-0067">ATP-binding</keyword>
<evidence type="ECO:0000256" key="3">
    <source>
        <dbReference type="ARBA" id="ARBA00022553"/>
    </source>
</evidence>
<organism evidence="12 13">
    <name type="scientific">Janibacter alkaliphilus</name>
    <dbReference type="NCBI Taxonomy" id="1069963"/>
    <lineage>
        <taxon>Bacteria</taxon>
        <taxon>Bacillati</taxon>
        <taxon>Actinomycetota</taxon>
        <taxon>Actinomycetes</taxon>
        <taxon>Micrococcales</taxon>
        <taxon>Intrasporangiaceae</taxon>
        <taxon>Janibacter</taxon>
    </lineage>
</organism>
<dbReference type="Gene3D" id="1.20.5.1930">
    <property type="match status" value="1"/>
</dbReference>
<name>A0A852XAN8_9MICO</name>
<protein>
    <recommendedName>
        <fullName evidence="2">histidine kinase</fullName>
        <ecNumber evidence="2">2.7.13.3</ecNumber>
    </recommendedName>
</protein>
<dbReference type="GO" id="GO:0016020">
    <property type="term" value="C:membrane"/>
    <property type="evidence" value="ECO:0007669"/>
    <property type="project" value="InterPro"/>
</dbReference>
<dbReference type="EC" id="2.7.13.3" evidence="2"/>
<keyword evidence="6 12" id="KW-0418">Kinase</keyword>
<keyword evidence="8" id="KW-0902">Two-component regulatory system</keyword>
<dbReference type="PANTHER" id="PTHR24421:SF10">
    <property type="entry name" value="NITRATE_NITRITE SENSOR PROTEIN NARQ"/>
    <property type="match status" value="1"/>
</dbReference>
<keyword evidence="5" id="KW-0547">Nucleotide-binding</keyword>
<comment type="catalytic activity">
    <reaction evidence="1">
        <text>ATP + protein L-histidine = ADP + protein N-phospho-L-histidine.</text>
        <dbReference type="EC" id="2.7.13.3"/>
    </reaction>
</comment>
<reference evidence="12 13" key="1">
    <citation type="submission" date="2020-07" db="EMBL/GenBank/DDBJ databases">
        <title>Sequencing the genomes of 1000 actinobacteria strains.</title>
        <authorList>
            <person name="Klenk H.-P."/>
        </authorList>
    </citation>
    <scope>NUCLEOTIDE SEQUENCE [LARGE SCALE GENOMIC DNA]</scope>
    <source>
        <strain evidence="12 13">DSM 24723</strain>
    </source>
</reference>
<evidence type="ECO:0000256" key="7">
    <source>
        <dbReference type="ARBA" id="ARBA00022840"/>
    </source>
</evidence>
<dbReference type="InterPro" id="IPR011712">
    <property type="entry name" value="Sig_transdc_His_kin_sub3_dim/P"/>
</dbReference>
<sequence length="432" mass="46756">MTTGRGGASELMLRLLRSTTWRSVLWVLVCVLAATMAAATFDGRRGGSAEEVSDLGLLVWLVGILLAVSVVWRRRWPHSLGVLAAVVTIAAPLDPVAGLVLLMHAVMRERSWRTAALTALVLAATWVSTWRDLQGRTHLESFWRIFSQDTTDMTPPDQGPAPWWLPPVIAVAMVAAAVATGWFRSLLAEARQEGADHQAQAHLLGDQVARQTEREQLAREVHDALGHRLSVMAIHAGALEAHSSSSTDPLARSARLVRESASQANADLRDLLATLRSPDEPTTPQQGIDAVGDLVDESVESGMPLIATVRLDDTRTLHPQVSRSVYRMVQELLTNARTHAPGHGVRLVVRASAAAGIDIETANHVSDPHRRHSRPAGGSSGHGLPGIHERVQLVEGEMYVWLDDDQVHRVAIHLPWVPAGPAAEQVASGDAR</sequence>
<dbReference type="GO" id="GO:0005524">
    <property type="term" value="F:ATP binding"/>
    <property type="evidence" value="ECO:0007669"/>
    <property type="project" value="UniProtKB-KW"/>
</dbReference>
<dbReference type="RefSeq" id="WP_179461210.1">
    <property type="nucleotide sequence ID" value="NZ_JACBZX010000001.1"/>
</dbReference>
<dbReference type="InterPro" id="IPR050482">
    <property type="entry name" value="Sensor_HK_TwoCompSys"/>
</dbReference>
<evidence type="ECO:0000256" key="2">
    <source>
        <dbReference type="ARBA" id="ARBA00012438"/>
    </source>
</evidence>
<keyword evidence="3" id="KW-0597">Phosphoprotein</keyword>
<feature type="domain" description="Signal transduction histidine kinase subgroup 3 dimerisation and phosphoacceptor" evidence="11">
    <location>
        <begin position="213"/>
        <end position="279"/>
    </location>
</feature>
<comment type="caution">
    <text evidence="12">The sequence shown here is derived from an EMBL/GenBank/DDBJ whole genome shotgun (WGS) entry which is preliminary data.</text>
</comment>
<evidence type="ECO:0000256" key="8">
    <source>
        <dbReference type="ARBA" id="ARBA00023012"/>
    </source>
</evidence>
<keyword evidence="10" id="KW-0472">Membrane</keyword>
<keyword evidence="4" id="KW-0808">Transferase</keyword>
<feature type="transmembrane region" description="Helical" evidence="10">
    <location>
        <begin position="78"/>
        <end position="102"/>
    </location>
</feature>
<keyword evidence="13" id="KW-1185">Reference proteome</keyword>
<dbReference type="PANTHER" id="PTHR24421">
    <property type="entry name" value="NITRATE/NITRITE SENSOR PROTEIN NARX-RELATED"/>
    <property type="match status" value="1"/>
</dbReference>
<accession>A0A852XAN8</accession>
<keyword evidence="10" id="KW-1133">Transmembrane helix</keyword>
<dbReference type="AlphaFoldDB" id="A0A852XAN8"/>
<evidence type="ECO:0000313" key="13">
    <source>
        <dbReference type="Proteomes" id="UP000592181"/>
    </source>
</evidence>
<gene>
    <name evidence="12" type="ORF">BJY28_000024</name>
</gene>
<keyword evidence="10" id="KW-0812">Transmembrane</keyword>
<dbReference type="GO" id="GO:0000155">
    <property type="term" value="F:phosphorelay sensor kinase activity"/>
    <property type="evidence" value="ECO:0007669"/>
    <property type="project" value="InterPro"/>
</dbReference>
<feature type="transmembrane region" description="Helical" evidence="10">
    <location>
        <begin position="163"/>
        <end position="183"/>
    </location>
</feature>
<proteinExistence type="predicted"/>
<dbReference type="SUPFAM" id="SSF55874">
    <property type="entry name" value="ATPase domain of HSP90 chaperone/DNA topoisomerase II/histidine kinase"/>
    <property type="match status" value="1"/>
</dbReference>
<feature type="transmembrane region" description="Helical" evidence="10">
    <location>
        <begin position="52"/>
        <end position="72"/>
    </location>
</feature>
<feature type="transmembrane region" description="Helical" evidence="10">
    <location>
        <begin position="20"/>
        <end position="40"/>
    </location>
</feature>
<dbReference type="Proteomes" id="UP000592181">
    <property type="component" value="Unassembled WGS sequence"/>
</dbReference>
<evidence type="ECO:0000256" key="4">
    <source>
        <dbReference type="ARBA" id="ARBA00022679"/>
    </source>
</evidence>
<evidence type="ECO:0000313" key="12">
    <source>
        <dbReference type="EMBL" id="NYG35555.1"/>
    </source>
</evidence>
<dbReference type="Pfam" id="PF07730">
    <property type="entry name" value="HisKA_3"/>
    <property type="match status" value="1"/>
</dbReference>
<dbReference type="EMBL" id="JACBZX010000001">
    <property type="protein sequence ID" value="NYG35555.1"/>
    <property type="molecule type" value="Genomic_DNA"/>
</dbReference>
<evidence type="ECO:0000256" key="5">
    <source>
        <dbReference type="ARBA" id="ARBA00022741"/>
    </source>
</evidence>
<evidence type="ECO:0000259" key="11">
    <source>
        <dbReference type="Pfam" id="PF07730"/>
    </source>
</evidence>
<feature type="transmembrane region" description="Helical" evidence="10">
    <location>
        <begin position="114"/>
        <end position="131"/>
    </location>
</feature>
<dbReference type="InterPro" id="IPR036890">
    <property type="entry name" value="HATPase_C_sf"/>
</dbReference>